<evidence type="ECO:0000313" key="2">
    <source>
        <dbReference type="EMBL" id="MFD1661060.1"/>
    </source>
</evidence>
<protein>
    <submittedName>
        <fullName evidence="2">Uncharacterized protein</fullName>
    </submittedName>
</protein>
<organism evidence="2 3">
    <name type="scientific">Streptomyces caeni</name>
    <dbReference type="NCBI Taxonomy" id="2307231"/>
    <lineage>
        <taxon>Bacteria</taxon>
        <taxon>Bacillati</taxon>
        <taxon>Actinomycetota</taxon>
        <taxon>Actinomycetes</taxon>
        <taxon>Kitasatosporales</taxon>
        <taxon>Streptomycetaceae</taxon>
        <taxon>Streptomyces</taxon>
    </lineage>
</organism>
<feature type="region of interest" description="Disordered" evidence="1">
    <location>
        <begin position="27"/>
        <end position="135"/>
    </location>
</feature>
<name>A0ABW4IYK3_9ACTN</name>
<accession>A0ABW4IYK3</accession>
<proteinExistence type="predicted"/>
<dbReference type="RefSeq" id="WP_381086248.1">
    <property type="nucleotide sequence ID" value="NZ_JBHUDX010000067.1"/>
</dbReference>
<evidence type="ECO:0000256" key="1">
    <source>
        <dbReference type="SAM" id="MobiDB-lite"/>
    </source>
</evidence>
<dbReference type="Proteomes" id="UP001597261">
    <property type="component" value="Unassembled WGS sequence"/>
</dbReference>
<dbReference type="EMBL" id="JBHUDX010000067">
    <property type="protein sequence ID" value="MFD1661060.1"/>
    <property type="molecule type" value="Genomic_DNA"/>
</dbReference>
<evidence type="ECO:0000313" key="3">
    <source>
        <dbReference type="Proteomes" id="UP001597261"/>
    </source>
</evidence>
<sequence>MRAVADEQLLDLLRAAFALDEALRLREGGGPSACVPGHGEEHQSNQRHLGELVPVGVAPRHEAAQHRARDQDDHGQHDGHTAHRPALEPVDDGQADPHQVERHGLQVGYDEQQQLAAHGEQHPAGEDETGALSRH</sequence>
<feature type="compositionally biased region" description="Basic and acidic residues" evidence="1">
    <location>
        <begin position="38"/>
        <end position="50"/>
    </location>
</feature>
<gene>
    <name evidence="2" type="ORF">ACFSL4_23370</name>
</gene>
<reference evidence="3" key="1">
    <citation type="journal article" date="2019" name="Int. J. Syst. Evol. Microbiol.">
        <title>The Global Catalogue of Microorganisms (GCM) 10K type strain sequencing project: providing services to taxonomists for standard genome sequencing and annotation.</title>
        <authorList>
            <consortium name="The Broad Institute Genomics Platform"/>
            <consortium name="The Broad Institute Genome Sequencing Center for Infectious Disease"/>
            <person name="Wu L."/>
            <person name="Ma J."/>
        </authorList>
    </citation>
    <scope>NUCLEOTIDE SEQUENCE [LARGE SCALE GENOMIC DNA]</scope>
    <source>
        <strain evidence="3">CGMCC 1.12470</strain>
    </source>
</reference>
<keyword evidence="3" id="KW-1185">Reference proteome</keyword>
<comment type="caution">
    <text evidence="2">The sequence shown here is derived from an EMBL/GenBank/DDBJ whole genome shotgun (WGS) entry which is preliminary data.</text>
</comment>
<feature type="compositionally biased region" description="Basic and acidic residues" evidence="1">
    <location>
        <begin position="59"/>
        <end position="81"/>
    </location>
</feature>